<evidence type="ECO:0000313" key="11">
    <source>
        <dbReference type="EMBL" id="CAB5063678.1"/>
    </source>
</evidence>
<dbReference type="SUPFAM" id="SSF51366">
    <property type="entry name" value="Ribulose-phoshate binding barrel"/>
    <property type="match status" value="1"/>
</dbReference>
<evidence type="ECO:0000256" key="7">
    <source>
        <dbReference type="ARBA" id="ARBA00022605"/>
    </source>
</evidence>
<dbReference type="AlphaFoldDB" id="A0A6J6B2P3"/>
<keyword evidence="6" id="KW-0963">Cytoplasm</keyword>
<evidence type="ECO:0000256" key="1">
    <source>
        <dbReference type="ARBA" id="ARBA00000901"/>
    </source>
</evidence>
<evidence type="ECO:0000256" key="8">
    <source>
        <dbReference type="ARBA" id="ARBA00023102"/>
    </source>
</evidence>
<dbReference type="PANTHER" id="PTHR43090">
    <property type="entry name" value="1-(5-PHOSPHORIBOSYL)-5-[(5-PHOSPHORIBOSYLAMINO)METHYLIDENEAMINO] IMIDAZOLE-4-CARBOXAMIDE ISOMERASE"/>
    <property type="match status" value="1"/>
</dbReference>
<dbReference type="GO" id="GO:0000162">
    <property type="term" value="P:L-tryptophan biosynthetic process"/>
    <property type="evidence" value="ECO:0007669"/>
    <property type="project" value="TreeGrafter"/>
</dbReference>
<protein>
    <recommendedName>
        <fullName evidence="5">1-(5-phosphoribosyl)-5-[(5-phosphoribosylamino)methylideneamino]imidazole-4-carboxamideisomerase</fullName>
        <ecNumber evidence="5">5.3.1.16</ecNumber>
    </recommendedName>
</protein>
<dbReference type="Pfam" id="PF00977">
    <property type="entry name" value="His_biosynth"/>
    <property type="match status" value="1"/>
</dbReference>
<dbReference type="CDD" id="cd04732">
    <property type="entry name" value="HisA"/>
    <property type="match status" value="1"/>
</dbReference>
<dbReference type="PANTHER" id="PTHR43090:SF2">
    <property type="entry name" value="1-(5-PHOSPHORIBOSYL)-5-[(5-PHOSPHORIBOSYLAMINO)METHYLIDENEAMINO] IMIDAZOLE-4-CARBOXAMIDE ISOMERASE"/>
    <property type="match status" value="1"/>
</dbReference>
<dbReference type="InterPro" id="IPR044524">
    <property type="entry name" value="Isoase_HisA-like"/>
</dbReference>
<dbReference type="InterPro" id="IPR011060">
    <property type="entry name" value="RibuloseP-bd_barrel"/>
</dbReference>
<reference evidence="10" key="1">
    <citation type="submission" date="2020-05" db="EMBL/GenBank/DDBJ databases">
        <authorList>
            <person name="Chiriac C."/>
            <person name="Salcher M."/>
            <person name="Ghai R."/>
            <person name="Kavagutti S V."/>
        </authorList>
    </citation>
    <scope>NUCLEOTIDE SEQUENCE</scope>
</reference>
<dbReference type="InterPro" id="IPR013785">
    <property type="entry name" value="Aldolase_TIM"/>
</dbReference>
<name>A0A6J6B2P3_9ZZZZ</name>
<dbReference type="InterPro" id="IPR023016">
    <property type="entry name" value="HisA/PriA"/>
</dbReference>
<comment type="pathway">
    <text evidence="3">Amino-acid biosynthesis; L-histidine biosynthesis; L-histidine from 5-phospho-alpha-D-ribose 1-diphosphate: step 4/9.</text>
</comment>
<comment type="subcellular location">
    <subcellularLocation>
        <location evidence="2">Cytoplasm</location>
    </subcellularLocation>
</comment>
<keyword evidence="9" id="KW-0413">Isomerase</keyword>
<dbReference type="GO" id="GO:0000105">
    <property type="term" value="P:L-histidine biosynthetic process"/>
    <property type="evidence" value="ECO:0007669"/>
    <property type="project" value="UniProtKB-UniPathway"/>
</dbReference>
<dbReference type="Gene3D" id="3.20.20.70">
    <property type="entry name" value="Aldolase class I"/>
    <property type="match status" value="1"/>
</dbReference>
<organism evidence="10">
    <name type="scientific">freshwater metagenome</name>
    <dbReference type="NCBI Taxonomy" id="449393"/>
    <lineage>
        <taxon>unclassified sequences</taxon>
        <taxon>metagenomes</taxon>
        <taxon>ecological metagenomes</taxon>
    </lineage>
</organism>
<comment type="catalytic activity">
    <reaction evidence="1">
        <text>1-(5-phospho-beta-D-ribosyl)-5-[(5-phospho-beta-D-ribosylamino)methylideneamino]imidazole-4-carboxamide = 5-[(5-phospho-1-deoxy-D-ribulos-1-ylimino)methylamino]-1-(5-phospho-beta-D-ribosyl)imidazole-4-carboxamide</text>
        <dbReference type="Rhea" id="RHEA:15469"/>
        <dbReference type="ChEBI" id="CHEBI:58435"/>
        <dbReference type="ChEBI" id="CHEBI:58525"/>
        <dbReference type="EC" id="5.3.1.16"/>
    </reaction>
</comment>
<gene>
    <name evidence="10" type="ORF">UFOPK1353_00470</name>
    <name evidence="11" type="ORF">UFOPK4345_00581</name>
</gene>
<evidence type="ECO:0000256" key="2">
    <source>
        <dbReference type="ARBA" id="ARBA00004496"/>
    </source>
</evidence>
<dbReference type="EMBL" id="CAEZSE010000056">
    <property type="protein sequence ID" value="CAB4533115.1"/>
    <property type="molecule type" value="Genomic_DNA"/>
</dbReference>
<dbReference type="GO" id="GO:0005737">
    <property type="term" value="C:cytoplasm"/>
    <property type="evidence" value="ECO:0007669"/>
    <property type="project" value="UniProtKB-SubCell"/>
</dbReference>
<sequence length="245" mass="25961">MCRAGKVCGATMSDSRKPIVVPCIDIQDGKVVQLVQGRTKALEGPDPLEMLERFAGFDEIQVIDLDAAMGVGDNAPIIEMLASRAKCRVGGGVRTPERAAQLLDLGAHRVIVGTAAFTPAYSKIVERVKAQNILVALDSLAGKVVVDGWTTTLNTTAQESLVQFSQLCSGFLCTYVDKEGMMQGTDLGWFARLRAATNLEITAAGGITTLDDVRALLAMNIDVAIGMAIYTGGLSLAELLTLSTK</sequence>
<evidence type="ECO:0000313" key="10">
    <source>
        <dbReference type="EMBL" id="CAB4533115.1"/>
    </source>
</evidence>
<proteinExistence type="inferred from homology"/>
<evidence type="ECO:0000256" key="5">
    <source>
        <dbReference type="ARBA" id="ARBA00012550"/>
    </source>
</evidence>
<evidence type="ECO:0000256" key="6">
    <source>
        <dbReference type="ARBA" id="ARBA00022490"/>
    </source>
</evidence>
<evidence type="ECO:0000256" key="3">
    <source>
        <dbReference type="ARBA" id="ARBA00005133"/>
    </source>
</evidence>
<keyword evidence="7" id="KW-0028">Amino-acid biosynthesis</keyword>
<evidence type="ECO:0000256" key="4">
    <source>
        <dbReference type="ARBA" id="ARBA00009667"/>
    </source>
</evidence>
<comment type="similarity">
    <text evidence="4">Belongs to the HisA/HisF family.</text>
</comment>
<accession>A0A6J6B2P3</accession>
<dbReference type="UniPathway" id="UPA00031">
    <property type="reaction ID" value="UER00009"/>
</dbReference>
<dbReference type="GO" id="GO:0003949">
    <property type="term" value="F:1-(5-phosphoribosyl)-5-[(5-phosphoribosylamino)methylideneamino]imidazole-4-carboxamide isomerase activity"/>
    <property type="evidence" value="ECO:0007669"/>
    <property type="project" value="UniProtKB-EC"/>
</dbReference>
<keyword evidence="8" id="KW-0368">Histidine biosynthesis</keyword>
<evidence type="ECO:0000256" key="9">
    <source>
        <dbReference type="ARBA" id="ARBA00023235"/>
    </source>
</evidence>
<dbReference type="InterPro" id="IPR006062">
    <property type="entry name" value="His_biosynth"/>
</dbReference>
<dbReference type="EC" id="5.3.1.16" evidence="5"/>
<dbReference type="EMBL" id="CAFBQV010000071">
    <property type="protein sequence ID" value="CAB5063678.1"/>
    <property type="molecule type" value="Genomic_DNA"/>
</dbReference>